<evidence type="ECO:0000313" key="1">
    <source>
        <dbReference type="EMBL" id="PYE56654.1"/>
    </source>
</evidence>
<dbReference type="InterPro" id="IPR025355">
    <property type="entry name" value="DUF4259"/>
</dbReference>
<dbReference type="Pfam" id="PF14078">
    <property type="entry name" value="DUF4259"/>
    <property type="match status" value="1"/>
</dbReference>
<organism evidence="1 2">
    <name type="scientific">Deinococcus yavapaiensis KR-236</name>
    <dbReference type="NCBI Taxonomy" id="694435"/>
    <lineage>
        <taxon>Bacteria</taxon>
        <taxon>Thermotogati</taxon>
        <taxon>Deinococcota</taxon>
        <taxon>Deinococci</taxon>
        <taxon>Deinococcales</taxon>
        <taxon>Deinococcaceae</taxon>
        <taxon>Deinococcus</taxon>
    </lineage>
</organism>
<accession>A0A318SGX4</accession>
<sequence length="134" mass="14759">MAAWGTGVFENDEATRYLAEVLNDGPVAVWEALEIAVDEDDFLEVPEGMRAVAAAELVAVYVTGDWSRVPMERRAALSSLPLQVSDDLRSLALDALERVTAANSDVRDLWAAEGDDFGAWLADVEDVRRRLRHS</sequence>
<dbReference type="AlphaFoldDB" id="A0A318SGX4"/>
<keyword evidence="2" id="KW-1185">Reference proteome</keyword>
<name>A0A318SGX4_9DEIO</name>
<dbReference type="Proteomes" id="UP000248326">
    <property type="component" value="Unassembled WGS sequence"/>
</dbReference>
<comment type="caution">
    <text evidence="1">The sequence shown here is derived from an EMBL/GenBank/DDBJ whole genome shotgun (WGS) entry which is preliminary data.</text>
</comment>
<proteinExistence type="predicted"/>
<gene>
    <name evidence="1" type="ORF">DES52_101459</name>
</gene>
<protein>
    <submittedName>
        <fullName evidence="1">Uncharacterized protein DUF4259</fullName>
    </submittedName>
</protein>
<dbReference type="OrthoDB" id="73183at2"/>
<evidence type="ECO:0000313" key="2">
    <source>
        <dbReference type="Proteomes" id="UP000248326"/>
    </source>
</evidence>
<reference evidence="1 2" key="1">
    <citation type="submission" date="2018-06" db="EMBL/GenBank/DDBJ databases">
        <title>Genomic Encyclopedia of Type Strains, Phase IV (KMG-IV): sequencing the most valuable type-strain genomes for metagenomic binning, comparative biology and taxonomic classification.</title>
        <authorList>
            <person name="Goeker M."/>
        </authorList>
    </citation>
    <scope>NUCLEOTIDE SEQUENCE [LARGE SCALE GENOMIC DNA]</scope>
    <source>
        <strain evidence="1 2">DSM 18048</strain>
    </source>
</reference>
<dbReference type="EMBL" id="QJSX01000001">
    <property type="protein sequence ID" value="PYE56654.1"/>
    <property type="molecule type" value="Genomic_DNA"/>
</dbReference>
<dbReference type="RefSeq" id="WP_110885115.1">
    <property type="nucleotide sequence ID" value="NZ_QJSX01000001.1"/>
</dbReference>